<dbReference type="PANTHER" id="PTHR15715">
    <property type="entry name" value="CENTROSOMAL PROTEIN OF 170 KDA"/>
    <property type="match status" value="1"/>
</dbReference>
<evidence type="ECO:0000256" key="1">
    <source>
        <dbReference type="SAM" id="MobiDB-lite"/>
    </source>
</evidence>
<dbReference type="InterPro" id="IPR008984">
    <property type="entry name" value="SMAD_FHA_dom_sf"/>
</dbReference>
<keyword evidence="2" id="KW-1133">Transmembrane helix</keyword>
<sequence>MYYRDRKVVITLTAEDPVTEIPERTITLDYDTVRISVGRASSKVLSVTPKVDNAFFENPVMSRSHAELYADLKYLRVYIRDARSSHGTMVNETRIEPAVQHPVKDGDLLTFGVAIRNGADVIQPIRARIGLKFLKFKFVFPILGTFMVPDDDSADEIEESTDSVDRAVGIMERCGVGASPLIDLTDDNTPASIEPLVVTESVLQMREADVVEIAEERTEELAIGEGDDDKGRKNVSLEEEDLSASDLEASERPSIADKIQLMKASDEGEVLSNGVELDEAEQIVTSEDDVQTDADATLVDIDGPHEPISEEYQPSHVQGGKKRKADAISTDDPEDMHLPPLPYSELPPISDEVIVPIPLDREPEDQARPVKRLQTAAGKFGFAALGGLVGGLAIFTTLVVSGPTFP</sequence>
<dbReference type="InterPro" id="IPR051176">
    <property type="entry name" value="Cent_Immune-Sig_Mod"/>
</dbReference>
<dbReference type="Pfam" id="PF00498">
    <property type="entry name" value="FHA"/>
    <property type="match status" value="1"/>
</dbReference>
<evidence type="ECO:0000259" key="3">
    <source>
        <dbReference type="PROSITE" id="PS50006"/>
    </source>
</evidence>
<dbReference type="InParanoid" id="A0A2N3N5V3"/>
<name>A0A2N3N5V3_9PEZI</name>
<dbReference type="SMART" id="SM00240">
    <property type="entry name" value="FHA"/>
    <property type="match status" value="1"/>
</dbReference>
<organism evidence="4 5">
    <name type="scientific">Lomentospora prolificans</name>
    <dbReference type="NCBI Taxonomy" id="41688"/>
    <lineage>
        <taxon>Eukaryota</taxon>
        <taxon>Fungi</taxon>
        <taxon>Dikarya</taxon>
        <taxon>Ascomycota</taxon>
        <taxon>Pezizomycotina</taxon>
        <taxon>Sordariomycetes</taxon>
        <taxon>Hypocreomycetidae</taxon>
        <taxon>Microascales</taxon>
        <taxon>Microascaceae</taxon>
        <taxon>Lomentospora</taxon>
    </lineage>
</organism>
<keyword evidence="5" id="KW-1185">Reference proteome</keyword>
<dbReference type="EMBL" id="NLAX01000701">
    <property type="protein sequence ID" value="PKS07806.1"/>
    <property type="molecule type" value="Genomic_DNA"/>
</dbReference>
<protein>
    <recommendedName>
        <fullName evidence="3">FHA domain-containing protein</fullName>
    </recommendedName>
</protein>
<dbReference type="OrthoDB" id="4096268at2759"/>
<evidence type="ECO:0000313" key="5">
    <source>
        <dbReference type="Proteomes" id="UP000233524"/>
    </source>
</evidence>
<reference evidence="4 5" key="1">
    <citation type="journal article" date="2017" name="G3 (Bethesda)">
        <title>First Draft Genome Sequence of the Pathogenic Fungus Lomentospora prolificans (Formerly Scedosporium prolificans).</title>
        <authorList>
            <person name="Luo R."/>
            <person name="Zimin A."/>
            <person name="Workman R."/>
            <person name="Fan Y."/>
            <person name="Pertea G."/>
            <person name="Grossman N."/>
            <person name="Wear M.P."/>
            <person name="Jia B."/>
            <person name="Miller H."/>
            <person name="Casadevall A."/>
            <person name="Timp W."/>
            <person name="Zhang S.X."/>
            <person name="Salzberg S.L."/>
        </authorList>
    </citation>
    <scope>NUCLEOTIDE SEQUENCE [LARGE SCALE GENOMIC DNA]</scope>
    <source>
        <strain evidence="4 5">JHH-5317</strain>
    </source>
</reference>
<accession>A0A2N3N5V3</accession>
<feature type="domain" description="FHA" evidence="3">
    <location>
        <begin position="35"/>
        <end position="95"/>
    </location>
</feature>
<feature type="transmembrane region" description="Helical" evidence="2">
    <location>
        <begin position="380"/>
        <end position="400"/>
    </location>
</feature>
<dbReference type="Proteomes" id="UP000233524">
    <property type="component" value="Unassembled WGS sequence"/>
</dbReference>
<evidence type="ECO:0000256" key="2">
    <source>
        <dbReference type="SAM" id="Phobius"/>
    </source>
</evidence>
<comment type="caution">
    <text evidence="4">The sequence shown here is derived from an EMBL/GenBank/DDBJ whole genome shotgun (WGS) entry which is preliminary data.</text>
</comment>
<gene>
    <name evidence="4" type="ORF">jhhlp_006414</name>
</gene>
<dbReference type="InterPro" id="IPR000253">
    <property type="entry name" value="FHA_dom"/>
</dbReference>
<dbReference type="PROSITE" id="PS50006">
    <property type="entry name" value="FHA_DOMAIN"/>
    <property type="match status" value="1"/>
</dbReference>
<keyword evidence="2" id="KW-0472">Membrane</keyword>
<dbReference type="VEuPathDB" id="FungiDB:jhhlp_006414"/>
<keyword evidence="2" id="KW-0812">Transmembrane</keyword>
<dbReference type="PANTHER" id="PTHR15715:SF37">
    <property type="entry name" value="LD47843P"/>
    <property type="match status" value="1"/>
</dbReference>
<proteinExistence type="predicted"/>
<dbReference type="STRING" id="41688.A0A2N3N5V3"/>
<evidence type="ECO:0000313" key="4">
    <source>
        <dbReference type="EMBL" id="PKS07806.1"/>
    </source>
</evidence>
<dbReference type="Gene3D" id="2.60.200.20">
    <property type="match status" value="1"/>
</dbReference>
<feature type="region of interest" description="Disordered" evidence="1">
    <location>
        <begin position="220"/>
        <end position="249"/>
    </location>
</feature>
<dbReference type="AlphaFoldDB" id="A0A2N3N5V3"/>
<dbReference type="GO" id="GO:0005737">
    <property type="term" value="C:cytoplasm"/>
    <property type="evidence" value="ECO:0007669"/>
    <property type="project" value="TreeGrafter"/>
</dbReference>
<dbReference type="SUPFAM" id="SSF49879">
    <property type="entry name" value="SMAD/FHA domain"/>
    <property type="match status" value="1"/>
</dbReference>